<keyword evidence="3" id="KW-0472">Membrane</keyword>
<dbReference type="PANTHER" id="PTHR21363:SF0">
    <property type="entry name" value="PREPHENATE DEHYDROGENASE [NADP(+)]"/>
    <property type="match status" value="1"/>
</dbReference>
<dbReference type="Proteomes" id="UP001612415">
    <property type="component" value="Unassembled WGS sequence"/>
</dbReference>
<reference evidence="5 6" key="1">
    <citation type="submission" date="2024-10" db="EMBL/GenBank/DDBJ databases">
        <title>The Natural Products Discovery Center: Release of the First 8490 Sequenced Strains for Exploring Actinobacteria Biosynthetic Diversity.</title>
        <authorList>
            <person name="Kalkreuter E."/>
            <person name="Kautsar S.A."/>
            <person name="Yang D."/>
            <person name="Bader C.D."/>
            <person name="Teijaro C.N."/>
            <person name="Fluegel L."/>
            <person name="Davis C.M."/>
            <person name="Simpson J.R."/>
            <person name="Lauterbach L."/>
            <person name="Steele A.D."/>
            <person name="Gui C."/>
            <person name="Meng S."/>
            <person name="Li G."/>
            <person name="Viehrig K."/>
            <person name="Ye F."/>
            <person name="Su P."/>
            <person name="Kiefer A.F."/>
            <person name="Nichols A."/>
            <person name="Cepeda A.J."/>
            <person name="Yan W."/>
            <person name="Fan B."/>
            <person name="Jiang Y."/>
            <person name="Adhikari A."/>
            <person name="Zheng C.-J."/>
            <person name="Schuster L."/>
            <person name="Cowan T.M."/>
            <person name="Smanski M.J."/>
            <person name="Chevrette M.G."/>
            <person name="De Carvalho L.P.S."/>
            <person name="Shen B."/>
        </authorList>
    </citation>
    <scope>NUCLEOTIDE SEQUENCE [LARGE SCALE GENOMIC DNA]</scope>
    <source>
        <strain evidence="5 6">NPDC051599</strain>
    </source>
</reference>
<dbReference type="PANTHER" id="PTHR21363">
    <property type="entry name" value="PREPHENATE DEHYDROGENASE"/>
    <property type="match status" value="1"/>
</dbReference>
<evidence type="ECO:0000256" key="1">
    <source>
        <dbReference type="ARBA" id="ARBA00007964"/>
    </source>
</evidence>
<feature type="domain" description="Prephenate/arogenate dehydrogenase" evidence="4">
    <location>
        <begin position="10"/>
        <end position="282"/>
    </location>
</feature>
<keyword evidence="2" id="KW-0560">Oxidoreductase</keyword>
<gene>
    <name evidence="5" type="ORF">ACIA8P_37590</name>
</gene>
<organism evidence="5 6">
    <name type="scientific">Streptomyces cellulosae</name>
    <dbReference type="NCBI Taxonomy" id="1968"/>
    <lineage>
        <taxon>Bacteria</taxon>
        <taxon>Bacillati</taxon>
        <taxon>Actinomycetota</taxon>
        <taxon>Actinomycetes</taxon>
        <taxon>Kitasatosporales</taxon>
        <taxon>Streptomycetaceae</taxon>
        <taxon>Streptomyces</taxon>
    </lineage>
</organism>
<name>A0ABW7YCX9_STRCE</name>
<protein>
    <submittedName>
        <fullName evidence="5">Prephenate dehydrogenase/arogenate dehydrogenase family protein</fullName>
    </submittedName>
</protein>
<keyword evidence="3" id="KW-0812">Transmembrane</keyword>
<comment type="similarity">
    <text evidence="1">Belongs to the prephenate/arogenate dehydrogenase family.</text>
</comment>
<keyword evidence="6" id="KW-1185">Reference proteome</keyword>
<proteinExistence type="inferred from homology"/>
<dbReference type="SUPFAM" id="SSF48179">
    <property type="entry name" value="6-phosphogluconate dehydrogenase C-terminal domain-like"/>
    <property type="match status" value="1"/>
</dbReference>
<dbReference type="PROSITE" id="PS51176">
    <property type="entry name" value="PDH_ADH"/>
    <property type="match status" value="1"/>
</dbReference>
<evidence type="ECO:0000259" key="4">
    <source>
        <dbReference type="PROSITE" id="PS51176"/>
    </source>
</evidence>
<dbReference type="RefSeq" id="WP_398660703.1">
    <property type="nucleotide sequence ID" value="NZ_JBITDC010000019.1"/>
</dbReference>
<sequence>MSRSGVRSLRRCLVAGGAGAVGGMFASLLAGSGAEVVVVDPAGGDITGDITSPGDALVAELGKADLVLLAVPERTALAGIPLIAPHLRPGALLADTLSVKGSVVAALRGVEGVQAVSLNPMFAPTLGMPGKPVAAVVVHDGPAAAELLRLLAEWGGRPVTVDAERHDRLTAAAQVLTHASVLSFGLALEELGADIGELGAIAPPPHATLLALLARIASGTPEVYWDIQAAHPDAGRARGALAAAVRRLADLIDGADEAGFTVAQGRLRALFGAALDEHRDTCAHLFDALSASTRIEAT</sequence>
<evidence type="ECO:0000313" key="5">
    <source>
        <dbReference type="EMBL" id="MFI5680259.1"/>
    </source>
</evidence>
<feature type="transmembrane region" description="Helical" evidence="3">
    <location>
        <begin position="12"/>
        <end position="31"/>
    </location>
</feature>
<keyword evidence="3" id="KW-1133">Transmembrane helix</keyword>
<dbReference type="InterPro" id="IPR036291">
    <property type="entry name" value="NAD(P)-bd_dom_sf"/>
</dbReference>
<evidence type="ECO:0000256" key="3">
    <source>
        <dbReference type="SAM" id="Phobius"/>
    </source>
</evidence>
<dbReference type="InterPro" id="IPR003099">
    <property type="entry name" value="Prephen_DH"/>
</dbReference>
<comment type="caution">
    <text evidence="5">The sequence shown here is derived from an EMBL/GenBank/DDBJ whole genome shotgun (WGS) entry which is preliminary data.</text>
</comment>
<dbReference type="InterPro" id="IPR050812">
    <property type="entry name" value="Preph/Arog_dehydrog"/>
</dbReference>
<evidence type="ECO:0000313" key="6">
    <source>
        <dbReference type="Proteomes" id="UP001612415"/>
    </source>
</evidence>
<evidence type="ECO:0000256" key="2">
    <source>
        <dbReference type="ARBA" id="ARBA00023002"/>
    </source>
</evidence>
<dbReference type="Pfam" id="PF02153">
    <property type="entry name" value="PDH_N"/>
    <property type="match status" value="1"/>
</dbReference>
<dbReference type="EMBL" id="JBITDC010000019">
    <property type="protein sequence ID" value="MFI5680259.1"/>
    <property type="molecule type" value="Genomic_DNA"/>
</dbReference>
<accession>A0ABW7YCX9</accession>
<dbReference type="Gene3D" id="1.10.3660.10">
    <property type="entry name" value="6-phosphogluconate dehydrogenase C-terminal like domain"/>
    <property type="match status" value="1"/>
</dbReference>
<dbReference type="InterPro" id="IPR008927">
    <property type="entry name" value="6-PGluconate_DH-like_C_sf"/>
</dbReference>
<dbReference type="InterPro" id="IPR046826">
    <property type="entry name" value="PDH_N"/>
</dbReference>
<dbReference type="SUPFAM" id="SSF51735">
    <property type="entry name" value="NAD(P)-binding Rossmann-fold domains"/>
    <property type="match status" value="1"/>
</dbReference>
<dbReference type="Gene3D" id="3.40.50.720">
    <property type="entry name" value="NAD(P)-binding Rossmann-like Domain"/>
    <property type="match status" value="1"/>
</dbReference>